<keyword evidence="4" id="KW-1133">Transmembrane helix</keyword>
<feature type="domain" description="Glycosyltransferase 2-like" evidence="5">
    <location>
        <begin position="15"/>
        <end position="183"/>
    </location>
</feature>
<evidence type="ECO:0000313" key="7">
    <source>
        <dbReference type="Proteomes" id="UP000191980"/>
    </source>
</evidence>
<accession>A0A1V8M3B4</accession>
<dbReference type="EMBL" id="LPUF01000002">
    <property type="protein sequence ID" value="OQK16050.1"/>
    <property type="molecule type" value="Genomic_DNA"/>
</dbReference>
<dbReference type="GO" id="GO:0016757">
    <property type="term" value="F:glycosyltransferase activity"/>
    <property type="evidence" value="ECO:0007669"/>
    <property type="project" value="UniProtKB-KW"/>
</dbReference>
<evidence type="ECO:0000256" key="4">
    <source>
        <dbReference type="SAM" id="Phobius"/>
    </source>
</evidence>
<evidence type="ECO:0000313" key="6">
    <source>
        <dbReference type="EMBL" id="OQK16050.1"/>
    </source>
</evidence>
<name>A0A1V8M3B4_9GAMM</name>
<dbReference type="Proteomes" id="UP000191980">
    <property type="component" value="Unassembled WGS sequence"/>
</dbReference>
<dbReference type="OrthoDB" id="7665907at2"/>
<keyword evidence="4" id="KW-0812">Transmembrane</keyword>
<gene>
    <name evidence="6" type="ORF">AU255_13125</name>
</gene>
<dbReference type="PANTHER" id="PTHR43179">
    <property type="entry name" value="RHAMNOSYLTRANSFERASE WBBL"/>
    <property type="match status" value="1"/>
</dbReference>
<evidence type="ECO:0000259" key="5">
    <source>
        <dbReference type="Pfam" id="PF00535"/>
    </source>
</evidence>
<reference evidence="6 7" key="1">
    <citation type="submission" date="2015-12" db="EMBL/GenBank/DDBJ databases">
        <authorList>
            <person name="Shamseldin A."/>
            <person name="Moawad H."/>
            <person name="Abd El-Rahim W.M."/>
            <person name="Sadowsky M.J."/>
        </authorList>
    </citation>
    <scope>NUCLEOTIDE SEQUENCE [LARGE SCALE GENOMIC DNA]</scope>
    <source>
        <strain evidence="6 7">WF1</strain>
    </source>
</reference>
<dbReference type="Gene3D" id="3.90.550.10">
    <property type="entry name" value="Spore Coat Polysaccharide Biosynthesis Protein SpsA, Chain A"/>
    <property type="match status" value="1"/>
</dbReference>
<keyword evidence="2" id="KW-0328">Glycosyltransferase</keyword>
<keyword evidence="4" id="KW-0472">Membrane</keyword>
<evidence type="ECO:0000256" key="2">
    <source>
        <dbReference type="ARBA" id="ARBA00022676"/>
    </source>
</evidence>
<evidence type="ECO:0000256" key="1">
    <source>
        <dbReference type="ARBA" id="ARBA00006739"/>
    </source>
</evidence>
<dbReference type="RefSeq" id="WP_158083124.1">
    <property type="nucleotide sequence ID" value="NZ_LPUF01000002.1"/>
</dbReference>
<protein>
    <recommendedName>
        <fullName evidence="5">Glycosyltransferase 2-like domain-containing protein</fullName>
    </recommendedName>
</protein>
<dbReference type="InterPro" id="IPR029044">
    <property type="entry name" value="Nucleotide-diphossugar_trans"/>
</dbReference>
<organism evidence="6 7">
    <name type="scientific">Methyloprofundus sedimenti</name>
    <dbReference type="NCBI Taxonomy" id="1420851"/>
    <lineage>
        <taxon>Bacteria</taxon>
        <taxon>Pseudomonadati</taxon>
        <taxon>Pseudomonadota</taxon>
        <taxon>Gammaproteobacteria</taxon>
        <taxon>Methylococcales</taxon>
        <taxon>Methylococcaceae</taxon>
        <taxon>Methyloprofundus</taxon>
    </lineage>
</organism>
<dbReference type="PANTHER" id="PTHR43179:SF12">
    <property type="entry name" value="GALACTOFURANOSYLTRANSFERASE GLFT2"/>
    <property type="match status" value="1"/>
</dbReference>
<dbReference type="AlphaFoldDB" id="A0A1V8M3B4"/>
<dbReference type="STRING" id="1420851.AU255_13125"/>
<sequence length="493" mass="55226">MSPTVFNVPKVAAAIVTYNHREPVLNLIATLEQQKIPTFVTENNGVDGAAEAIRNQFPTVSLLASSSNLGGCGGFNCAALAALSSGCEYLVFIDDDAFPEADCIAQLTDFLDANPDYIFAAPAIYITSQPDTLQEAGGDVDFNLPHPVEAWYRFHVNPELPAVIDIGYASACCLMVRADALREMGVMDWSYFIFSDDVDLCLRLRHRFAKKGACVTTAKAFHDFPWAKPFAPMRLYFFQRNGLRLISNHRKSGQIKSLFTALMRLHRRIFYSGLIGDYEIKQSLLDAFKDAWKGKFGNWDSWITFAKDRTKVKSSFFENQNIKNILIDISIEDFEPAIIELLKKLKCSASIDILCDESRVEHHQANPNYNQVYARKIGFISPLKILPTLLNKKYDLVVTDANMEARRATAMCGKYATIFHNDELFMAANRPYLAVVAHLLSLPVGLFMALLTINHFRKPFPAGKPPAEAEALLKYIGIDPEIGQPFARLKNND</sequence>
<dbReference type="InterPro" id="IPR001173">
    <property type="entry name" value="Glyco_trans_2-like"/>
</dbReference>
<comment type="caution">
    <text evidence="6">The sequence shown here is derived from an EMBL/GenBank/DDBJ whole genome shotgun (WGS) entry which is preliminary data.</text>
</comment>
<dbReference type="SUPFAM" id="SSF53448">
    <property type="entry name" value="Nucleotide-diphospho-sugar transferases"/>
    <property type="match status" value="1"/>
</dbReference>
<keyword evidence="3" id="KW-0808">Transferase</keyword>
<comment type="similarity">
    <text evidence="1">Belongs to the glycosyltransferase 2 family.</text>
</comment>
<proteinExistence type="inferred from homology"/>
<feature type="transmembrane region" description="Helical" evidence="4">
    <location>
        <begin position="432"/>
        <end position="453"/>
    </location>
</feature>
<dbReference type="Pfam" id="PF00535">
    <property type="entry name" value="Glycos_transf_2"/>
    <property type="match status" value="1"/>
</dbReference>
<evidence type="ECO:0000256" key="3">
    <source>
        <dbReference type="ARBA" id="ARBA00022679"/>
    </source>
</evidence>
<keyword evidence="7" id="KW-1185">Reference proteome</keyword>